<dbReference type="InterPro" id="IPR005084">
    <property type="entry name" value="CBM6"/>
</dbReference>
<sequence length="171" mass="17736">MLIRSLSAIAGAALLTLIAAAPASAASATRPFASLIEAESFDATHGIRVLADPAASGGHAVAFSAGDWIRFDSIDFGTYGQASGYATWRSCATGPGTIELRADSPAATPFLTLYPAGGGCTQWYQSSLRLGLATTPTGVHALYMSASSDTPCEFYRFDSLQLIKQTSPPIP</sequence>
<gene>
    <name evidence="4" type="ORF">ACFY35_04145</name>
</gene>
<dbReference type="Gene3D" id="2.60.120.260">
    <property type="entry name" value="Galactose-binding domain-like"/>
    <property type="match status" value="1"/>
</dbReference>
<dbReference type="Proteomes" id="UP001602245">
    <property type="component" value="Unassembled WGS sequence"/>
</dbReference>
<organism evidence="4 5">
    <name type="scientific">Paractinoplanes globisporus</name>
    <dbReference type="NCBI Taxonomy" id="113565"/>
    <lineage>
        <taxon>Bacteria</taxon>
        <taxon>Bacillati</taxon>
        <taxon>Actinomycetota</taxon>
        <taxon>Actinomycetes</taxon>
        <taxon>Micromonosporales</taxon>
        <taxon>Micromonosporaceae</taxon>
        <taxon>Paractinoplanes</taxon>
    </lineage>
</organism>
<keyword evidence="1 2" id="KW-0732">Signal</keyword>
<reference evidence="4 5" key="1">
    <citation type="submission" date="2024-10" db="EMBL/GenBank/DDBJ databases">
        <title>The Natural Products Discovery Center: Release of the First 8490 Sequenced Strains for Exploring Actinobacteria Biosynthetic Diversity.</title>
        <authorList>
            <person name="Kalkreuter E."/>
            <person name="Kautsar S.A."/>
            <person name="Yang D."/>
            <person name="Bader C.D."/>
            <person name="Teijaro C.N."/>
            <person name="Fluegel L."/>
            <person name="Davis C.M."/>
            <person name="Simpson J.R."/>
            <person name="Lauterbach L."/>
            <person name="Steele A.D."/>
            <person name="Gui C."/>
            <person name="Meng S."/>
            <person name="Li G."/>
            <person name="Viehrig K."/>
            <person name="Ye F."/>
            <person name="Su P."/>
            <person name="Kiefer A.F."/>
            <person name="Nichols A."/>
            <person name="Cepeda A.J."/>
            <person name="Yan W."/>
            <person name="Fan B."/>
            <person name="Jiang Y."/>
            <person name="Adhikari A."/>
            <person name="Zheng C.-J."/>
            <person name="Schuster L."/>
            <person name="Cowan T.M."/>
            <person name="Smanski M.J."/>
            <person name="Chevrette M.G."/>
            <person name="De Carvalho L.P.S."/>
            <person name="Shen B."/>
        </authorList>
    </citation>
    <scope>NUCLEOTIDE SEQUENCE [LARGE SCALE GENOMIC DNA]</scope>
    <source>
        <strain evidence="4 5">NPDC000087</strain>
    </source>
</reference>
<dbReference type="SMART" id="SM00606">
    <property type="entry name" value="CBD_IV"/>
    <property type="match status" value="1"/>
</dbReference>
<protein>
    <submittedName>
        <fullName evidence="4">Carbohydrate-binding protein</fullName>
    </submittedName>
</protein>
<dbReference type="PROSITE" id="PS51175">
    <property type="entry name" value="CBM6"/>
    <property type="match status" value="1"/>
</dbReference>
<feature type="signal peptide" evidence="2">
    <location>
        <begin position="1"/>
        <end position="25"/>
    </location>
</feature>
<dbReference type="SUPFAM" id="SSF49785">
    <property type="entry name" value="Galactose-binding domain-like"/>
    <property type="match status" value="1"/>
</dbReference>
<proteinExistence type="predicted"/>
<evidence type="ECO:0000313" key="5">
    <source>
        <dbReference type="Proteomes" id="UP001602245"/>
    </source>
</evidence>
<feature type="chain" id="PRO_5047031360" evidence="2">
    <location>
        <begin position="26"/>
        <end position="171"/>
    </location>
</feature>
<dbReference type="EMBL" id="JBIAZU010000001">
    <property type="protein sequence ID" value="MFF5288604.1"/>
    <property type="molecule type" value="Genomic_DNA"/>
</dbReference>
<evidence type="ECO:0000313" key="4">
    <source>
        <dbReference type="EMBL" id="MFF5288604.1"/>
    </source>
</evidence>
<evidence type="ECO:0000256" key="2">
    <source>
        <dbReference type="SAM" id="SignalP"/>
    </source>
</evidence>
<keyword evidence="5" id="KW-1185">Reference proteome</keyword>
<evidence type="ECO:0000259" key="3">
    <source>
        <dbReference type="PROSITE" id="PS51175"/>
    </source>
</evidence>
<dbReference type="Pfam" id="PF03422">
    <property type="entry name" value="CBM_6"/>
    <property type="match status" value="1"/>
</dbReference>
<name>A0ABW6W5M2_9ACTN</name>
<comment type="caution">
    <text evidence="4">The sequence shown here is derived from an EMBL/GenBank/DDBJ whole genome shotgun (WGS) entry which is preliminary data.</text>
</comment>
<dbReference type="CDD" id="cd04084">
    <property type="entry name" value="CBM6_xylanase-like"/>
    <property type="match status" value="1"/>
</dbReference>
<evidence type="ECO:0000256" key="1">
    <source>
        <dbReference type="ARBA" id="ARBA00022729"/>
    </source>
</evidence>
<feature type="domain" description="CBM6" evidence="3">
    <location>
        <begin position="34"/>
        <end position="163"/>
    </location>
</feature>
<dbReference type="InterPro" id="IPR008979">
    <property type="entry name" value="Galactose-bd-like_sf"/>
</dbReference>
<dbReference type="InterPro" id="IPR006584">
    <property type="entry name" value="Cellulose-bd_IV"/>
</dbReference>
<dbReference type="RefSeq" id="WP_020508954.1">
    <property type="nucleotide sequence ID" value="NZ_JBIAZU010000001.1"/>
</dbReference>
<accession>A0ABW6W5M2</accession>